<feature type="compositionally biased region" description="Acidic residues" evidence="2">
    <location>
        <begin position="428"/>
        <end position="441"/>
    </location>
</feature>
<dbReference type="GO" id="GO:0004190">
    <property type="term" value="F:aspartic-type endopeptidase activity"/>
    <property type="evidence" value="ECO:0007669"/>
    <property type="project" value="InterPro"/>
</dbReference>
<dbReference type="AlphaFoldDB" id="A0A1Q9EFY9"/>
<keyword evidence="4" id="KW-1185">Reference proteome</keyword>
<name>A0A1Q9EFY9_SYMMI</name>
<evidence type="ECO:0008006" key="5">
    <source>
        <dbReference type="Google" id="ProtNLM"/>
    </source>
</evidence>
<dbReference type="EMBL" id="LSRX01000162">
    <property type="protein sequence ID" value="OLQ06343.1"/>
    <property type="molecule type" value="Genomic_DNA"/>
</dbReference>
<comment type="caution">
    <text evidence="3">The sequence shown here is derived from an EMBL/GenBank/DDBJ whole genome shotgun (WGS) entry which is preliminary data.</text>
</comment>
<dbReference type="Proteomes" id="UP000186817">
    <property type="component" value="Unassembled WGS sequence"/>
</dbReference>
<feature type="compositionally biased region" description="Polar residues" evidence="2">
    <location>
        <begin position="120"/>
        <end position="137"/>
    </location>
</feature>
<feature type="compositionally biased region" description="Low complexity" evidence="2">
    <location>
        <begin position="449"/>
        <end position="470"/>
    </location>
</feature>
<sequence length="1166" mass="128159">MQVLVLIAAAALQHSETSEDVQALAEKMRACAAVIADAYALANAGWDFWRLLSGEPLDGSLGSGRTPRNGGLLCRAADSLLHCDADVTVAEHIATYPKAAPGDVRALAAIDPGDNDANRSRSITGKQRATSRSSMTKANSCAFSGRQARRYTKWAHEKLLCVVPECGLVTHVVPDLAKHFDYKRKRLTDSGATSDVGRRQMGALHEGQMAHHYATPSTGPCSAELDITFASTAQNLNDKAGATNFRRMKADREVFQTTAAEELARKLAESEEKAEETERKAMAVAQAAEELARKLAESEEKAEETERKAMAVAQECDLRQLTNWYTGKVTFSNVTDAMFAAKARTRGSAAETGGFAASAAHLAECNFLVRETLVHEEFVEAIIRLHEEKVGISQEARDFGLPAESDGDWGEWNDASWTAGGWDWWNDDGYDGEAADLPDGDSPEHRSPGEGAEGQAGAEPPVAAPGSSPSHRGDGDAPLPREPAEAALQSDQAEVPREAVDEMSVADSFILGVLRGWWLQLHFRVFGMTSFLGHRNHSGHGSYSLNYATQADDSYDAYPITSGWEDEWWPEGMYGEHYEDAWDEQLGWWEDEWSGHEGLQATTTAEDLSAEDQERLREAQQAERVAENLAAEAQRTWTEAQRATQQLRRDRGFGAVTSSSKGACFECGGPHLARDCPHRRSGFKGKGKSKGGYQATMDDPSLYYQFKGKGKGKSKKGYWSEAQAAWTKGKQKGKGKGKDPLRTVNAYSNEYFIGGLELRDRFDLNSTSMASSSPSTAMLDSGATASAAPEAVVQSLVTAVLAQDRQARIELDQASRPYFRFGNGKWGRALCRVTIQSRASGHLRSFALYTLPNPAEYYQAQFDKSTLVPILIGMDFIGPEGVGMLIDFATGLAMFTKESSPEIFQLNVNSKGHYTLDLVQYLTRGHKVVDGHAHVLVRDDHQSTISSMSHQMLELWTVWIDLQVSDQHLLERDLSAARERMWKLYAADPEVEAILAASTKASAKPKNRARSLDKTRIMKLDPRDPRANPRQWPCYGQHEPGAPQSNMHGQWIHCQHCDLRLLYTPRKGSPSNTTAVVNAAMVTRMLKGLQPMLGNTKPAAKICHHMMAKITAEEVLQKAVTQLLAGYPSQPPTTSATPTSSTWGMVNDDYDQELIQAYEEENDKQL</sequence>
<feature type="region of interest" description="Disordered" evidence="2">
    <location>
        <begin position="115"/>
        <end position="137"/>
    </location>
</feature>
<gene>
    <name evidence="3" type="ORF">AK812_SmicGene10385</name>
</gene>
<protein>
    <recommendedName>
        <fullName evidence="5">CCHC-type domain-containing protein</fullName>
    </recommendedName>
</protein>
<evidence type="ECO:0000313" key="4">
    <source>
        <dbReference type="Proteomes" id="UP000186817"/>
    </source>
</evidence>
<evidence type="ECO:0000256" key="1">
    <source>
        <dbReference type="SAM" id="Coils"/>
    </source>
</evidence>
<dbReference type="GO" id="GO:0006508">
    <property type="term" value="P:proteolysis"/>
    <property type="evidence" value="ECO:0007669"/>
    <property type="project" value="InterPro"/>
</dbReference>
<feature type="region of interest" description="Disordered" evidence="2">
    <location>
        <begin position="428"/>
        <end position="495"/>
    </location>
</feature>
<keyword evidence="1" id="KW-0175">Coiled coil</keyword>
<dbReference type="InterPro" id="IPR001969">
    <property type="entry name" value="Aspartic_peptidase_AS"/>
</dbReference>
<organism evidence="3 4">
    <name type="scientific">Symbiodinium microadriaticum</name>
    <name type="common">Dinoflagellate</name>
    <name type="synonym">Zooxanthella microadriatica</name>
    <dbReference type="NCBI Taxonomy" id="2951"/>
    <lineage>
        <taxon>Eukaryota</taxon>
        <taxon>Sar</taxon>
        <taxon>Alveolata</taxon>
        <taxon>Dinophyceae</taxon>
        <taxon>Suessiales</taxon>
        <taxon>Symbiodiniaceae</taxon>
        <taxon>Symbiodinium</taxon>
    </lineage>
</organism>
<proteinExistence type="predicted"/>
<evidence type="ECO:0000256" key="2">
    <source>
        <dbReference type="SAM" id="MobiDB-lite"/>
    </source>
</evidence>
<dbReference type="OrthoDB" id="444340at2759"/>
<feature type="coiled-coil region" evidence="1">
    <location>
        <begin position="260"/>
        <end position="315"/>
    </location>
</feature>
<accession>A0A1Q9EFY9</accession>
<reference evidence="3 4" key="1">
    <citation type="submission" date="2016-02" db="EMBL/GenBank/DDBJ databases">
        <title>Genome analysis of coral dinoflagellate symbionts highlights evolutionary adaptations to a symbiotic lifestyle.</title>
        <authorList>
            <person name="Aranda M."/>
            <person name="Li Y."/>
            <person name="Liew Y.J."/>
            <person name="Baumgarten S."/>
            <person name="Simakov O."/>
            <person name="Wilson M."/>
            <person name="Piel J."/>
            <person name="Ashoor H."/>
            <person name="Bougouffa S."/>
            <person name="Bajic V.B."/>
            <person name="Ryu T."/>
            <person name="Ravasi T."/>
            <person name="Bayer T."/>
            <person name="Micklem G."/>
            <person name="Kim H."/>
            <person name="Bhak J."/>
            <person name="Lajeunesse T.C."/>
            <person name="Voolstra C.R."/>
        </authorList>
    </citation>
    <scope>NUCLEOTIDE SEQUENCE [LARGE SCALE GENOMIC DNA]</scope>
    <source>
        <strain evidence="3 4">CCMP2467</strain>
    </source>
</reference>
<dbReference type="PROSITE" id="PS00141">
    <property type="entry name" value="ASP_PROTEASE"/>
    <property type="match status" value="1"/>
</dbReference>
<evidence type="ECO:0000313" key="3">
    <source>
        <dbReference type="EMBL" id="OLQ06343.1"/>
    </source>
</evidence>